<evidence type="ECO:0000256" key="5">
    <source>
        <dbReference type="ARBA" id="ARBA00022679"/>
    </source>
</evidence>
<feature type="domain" description="O-GlcNAc transferase C-terminal" evidence="9">
    <location>
        <begin position="354"/>
        <end position="510"/>
    </location>
</feature>
<dbReference type="SMART" id="SM00028">
    <property type="entry name" value="TPR"/>
    <property type="match status" value="7"/>
</dbReference>
<dbReference type="PANTHER" id="PTHR44366">
    <property type="entry name" value="UDP-N-ACETYLGLUCOSAMINE--PEPTIDE N-ACETYLGLUCOSAMINYLTRANSFERASE 110 KDA SUBUNIT"/>
    <property type="match status" value="1"/>
</dbReference>
<keyword evidence="4" id="KW-0328">Glycosyltransferase</keyword>
<dbReference type="EC" id="2.4.1.255" evidence="3"/>
<feature type="repeat" description="TPR" evidence="8">
    <location>
        <begin position="242"/>
        <end position="275"/>
    </location>
</feature>
<dbReference type="PROSITE" id="PS50005">
    <property type="entry name" value="TPR"/>
    <property type="match status" value="6"/>
</dbReference>
<feature type="domain" description="O-GlcNAc transferase C-terminal" evidence="9">
    <location>
        <begin position="519"/>
        <end position="703"/>
    </location>
</feature>
<proteinExistence type="inferred from homology"/>
<keyword evidence="11" id="KW-1185">Reference proteome</keyword>
<keyword evidence="6" id="KW-0677">Repeat</keyword>
<dbReference type="GO" id="GO:0097363">
    <property type="term" value="F:protein O-acetylglucosaminyltransferase activity"/>
    <property type="evidence" value="ECO:0007669"/>
    <property type="project" value="UniProtKB-EC"/>
</dbReference>
<dbReference type="Pfam" id="PF13432">
    <property type="entry name" value="TPR_16"/>
    <property type="match status" value="2"/>
</dbReference>
<evidence type="ECO:0000256" key="2">
    <source>
        <dbReference type="ARBA" id="ARBA00005386"/>
    </source>
</evidence>
<evidence type="ECO:0000313" key="10">
    <source>
        <dbReference type="EMBL" id="MBB5045990.1"/>
    </source>
</evidence>
<keyword evidence="7 8" id="KW-0802">TPR repeat</keyword>
<dbReference type="InterPro" id="IPR029489">
    <property type="entry name" value="OGT/SEC/SPY_C"/>
</dbReference>
<dbReference type="Gene3D" id="1.25.40.10">
    <property type="entry name" value="Tetratricopeptide repeat domain"/>
    <property type="match status" value="4"/>
</dbReference>
<dbReference type="Pfam" id="PF14559">
    <property type="entry name" value="TPR_19"/>
    <property type="match status" value="1"/>
</dbReference>
<dbReference type="InterPro" id="IPR019734">
    <property type="entry name" value="TPR_rpt"/>
</dbReference>
<keyword evidence="5 10" id="KW-0808">Transferase</keyword>
<dbReference type="PANTHER" id="PTHR44366:SF1">
    <property type="entry name" value="UDP-N-ACETYLGLUCOSAMINE--PEPTIDE N-ACETYLGLUCOSAMINYLTRANSFERASE 110 KDA SUBUNIT"/>
    <property type="match status" value="1"/>
</dbReference>
<dbReference type="EMBL" id="JACHIH010000003">
    <property type="protein sequence ID" value="MBB5045990.1"/>
    <property type="molecule type" value="Genomic_DNA"/>
</dbReference>
<name>A0A7W7Z1D0_9BRAD</name>
<evidence type="ECO:0000313" key="11">
    <source>
        <dbReference type="Proteomes" id="UP000542353"/>
    </source>
</evidence>
<feature type="repeat" description="TPR" evidence="8">
    <location>
        <begin position="174"/>
        <end position="207"/>
    </location>
</feature>
<dbReference type="Proteomes" id="UP000542353">
    <property type="component" value="Unassembled WGS sequence"/>
</dbReference>
<comment type="pathway">
    <text evidence="1">Protein modification; protein glycosylation.</text>
</comment>
<reference evidence="10 11" key="1">
    <citation type="submission" date="2020-08" db="EMBL/GenBank/DDBJ databases">
        <title>Genomic Encyclopedia of Type Strains, Phase IV (KMG-IV): sequencing the most valuable type-strain genomes for metagenomic binning, comparative biology and taxonomic classification.</title>
        <authorList>
            <person name="Goeker M."/>
        </authorList>
    </citation>
    <scope>NUCLEOTIDE SEQUENCE [LARGE SCALE GENOMIC DNA]</scope>
    <source>
        <strain evidence="10 11">DSM 12706</strain>
    </source>
</reference>
<dbReference type="SUPFAM" id="SSF53756">
    <property type="entry name" value="UDP-Glycosyltransferase/glycogen phosphorylase"/>
    <property type="match status" value="1"/>
</dbReference>
<evidence type="ECO:0000256" key="3">
    <source>
        <dbReference type="ARBA" id="ARBA00011970"/>
    </source>
</evidence>
<feature type="repeat" description="TPR" evidence="8">
    <location>
        <begin position="140"/>
        <end position="173"/>
    </location>
</feature>
<evidence type="ECO:0000259" key="9">
    <source>
        <dbReference type="Pfam" id="PF13844"/>
    </source>
</evidence>
<dbReference type="Gene3D" id="3.40.50.11380">
    <property type="match status" value="1"/>
</dbReference>
<evidence type="ECO:0000256" key="7">
    <source>
        <dbReference type="ARBA" id="ARBA00022803"/>
    </source>
</evidence>
<dbReference type="Pfam" id="PF13424">
    <property type="entry name" value="TPR_12"/>
    <property type="match status" value="1"/>
</dbReference>
<protein>
    <recommendedName>
        <fullName evidence="3">protein O-GlcNAc transferase</fullName>
        <ecNumber evidence="3">2.4.1.255</ecNumber>
    </recommendedName>
</protein>
<comment type="caution">
    <text evidence="10">The sequence shown here is derived from an EMBL/GenBank/DDBJ whole genome shotgun (WGS) entry which is preliminary data.</text>
</comment>
<evidence type="ECO:0000256" key="8">
    <source>
        <dbReference type="PROSITE-ProRule" id="PRU00339"/>
    </source>
</evidence>
<dbReference type="GO" id="GO:0006493">
    <property type="term" value="P:protein O-linked glycosylation"/>
    <property type="evidence" value="ECO:0007669"/>
    <property type="project" value="InterPro"/>
</dbReference>
<feature type="repeat" description="TPR" evidence="8">
    <location>
        <begin position="106"/>
        <end position="139"/>
    </location>
</feature>
<dbReference type="AlphaFoldDB" id="A0A7W7Z1D0"/>
<organism evidence="10 11">
    <name type="scientific">Rhodopseudomonas rhenobacensis</name>
    <dbReference type="NCBI Taxonomy" id="87461"/>
    <lineage>
        <taxon>Bacteria</taxon>
        <taxon>Pseudomonadati</taxon>
        <taxon>Pseudomonadota</taxon>
        <taxon>Alphaproteobacteria</taxon>
        <taxon>Hyphomicrobiales</taxon>
        <taxon>Nitrobacteraceae</taxon>
        <taxon>Rhodopseudomonas</taxon>
    </lineage>
</organism>
<evidence type="ECO:0000256" key="4">
    <source>
        <dbReference type="ARBA" id="ARBA00022676"/>
    </source>
</evidence>
<dbReference type="PROSITE" id="PS50293">
    <property type="entry name" value="TPR_REGION"/>
    <property type="match status" value="1"/>
</dbReference>
<gene>
    <name evidence="10" type="ORF">HNR60_000732</name>
</gene>
<dbReference type="Pfam" id="PF13844">
    <property type="entry name" value="Glyco_transf_41"/>
    <property type="match status" value="2"/>
</dbReference>
<dbReference type="SUPFAM" id="SSF48452">
    <property type="entry name" value="TPR-like"/>
    <property type="match status" value="1"/>
</dbReference>
<dbReference type="InterPro" id="IPR037919">
    <property type="entry name" value="OGT"/>
</dbReference>
<evidence type="ECO:0000256" key="6">
    <source>
        <dbReference type="ARBA" id="ARBA00022737"/>
    </source>
</evidence>
<evidence type="ECO:0000256" key="1">
    <source>
        <dbReference type="ARBA" id="ARBA00004922"/>
    </source>
</evidence>
<dbReference type="InterPro" id="IPR011990">
    <property type="entry name" value="TPR-like_helical_dom_sf"/>
</dbReference>
<accession>A0A7W7Z1D0</accession>
<dbReference type="RefSeq" id="WP_184254400.1">
    <property type="nucleotide sequence ID" value="NZ_JACHIH010000003.1"/>
</dbReference>
<feature type="repeat" description="TPR" evidence="8">
    <location>
        <begin position="72"/>
        <end position="105"/>
    </location>
</feature>
<feature type="repeat" description="TPR" evidence="8">
    <location>
        <begin position="208"/>
        <end position="241"/>
    </location>
</feature>
<dbReference type="Gene3D" id="3.40.50.2000">
    <property type="entry name" value="Glycogen Phosphorylase B"/>
    <property type="match status" value="1"/>
</dbReference>
<comment type="similarity">
    <text evidence="2">Belongs to the glycosyltransferase 41 family. O-GlcNAc transferase subfamily.</text>
</comment>
<sequence>MNSVEREFQDAVRALQSGRLHEAEPRFRALLKAQPKNVAALNLLTIVLMNTGRHAEAEKVIAKAIRLNQSSDTSYYNYGVILKALDRPRDALTQFDNAIRLNPLVPETWNNRGVVCNDLKQYDDAIRSFDRAVSLAPNYADALHNKGKALSELRRYDEALSAFDRALALQPGLAEAWVGRGNCLGHLMRRDEAMVAYDKALALKPQLAEAWLGRAISLFELKRFADALSACDKALAFKPELTEALPWRGEALRKLGRCDQAIAAYQQALASRPDLAGLKGIWLSTKMRICDWSGFDAACADLVSDRSLETACALPFNLLAIPSSPEQQLKSARGWVAVHVARFGEPLWKGEHYRHDRIRVAYLSSDFHQHATAYLMAGLFECHDRSKLQTIAISCCPDDGSEIRRRLQSSFDSFVEAADKGDDEIAALVRAMEVDILVDLKGFTEDARTNVFARRPAPIQVSFLGYPGTMGAAFMDYIIADRVVIPEHQYPYYDERVVSLPHSYQPNDARRAIADTSFSRGDLGLPPQGFVFCCFNSTAKILPQTFDCWMRILEQVDGSVLWLLTDNDTAAANLRKEAAARGVDAGRLVFAPFMAVQDHLARLRAADLVLDTLPYNAHTTASDALWAGVPVLTCLGSTFAGRVAASLLHAADLPELVTTSMDEYERLAVELATAPGRIGDIRRRLNDNRLTAPLFNTELFARHLEAAYSAMHQRLQSGLPPDHIAVQG</sequence>